<dbReference type="RefSeq" id="WP_098734550.1">
    <property type="nucleotide sequence ID" value="NZ_PDKW01000036.1"/>
</dbReference>
<dbReference type="CDD" id="cd03801">
    <property type="entry name" value="GT4_PimA-like"/>
    <property type="match status" value="1"/>
</dbReference>
<evidence type="ECO:0000313" key="1">
    <source>
        <dbReference type="EMBL" id="PGH59198.1"/>
    </source>
</evidence>
<protein>
    <submittedName>
        <fullName evidence="1">Uncharacterized protein</fullName>
    </submittedName>
</protein>
<dbReference type="Gene3D" id="3.40.50.2000">
    <property type="entry name" value="Glycogen Phosphorylase B"/>
    <property type="match status" value="1"/>
</dbReference>
<proteinExistence type="predicted"/>
<dbReference type="Proteomes" id="UP000225379">
    <property type="component" value="Unassembled WGS sequence"/>
</dbReference>
<evidence type="ECO:0000313" key="2">
    <source>
        <dbReference type="Proteomes" id="UP000225379"/>
    </source>
</evidence>
<name>A0A2B8BNS0_9PROT</name>
<dbReference type="OrthoDB" id="118340at2"/>
<dbReference type="PANTHER" id="PTHR46656:SF3">
    <property type="entry name" value="PUTATIVE-RELATED"/>
    <property type="match status" value="1"/>
</dbReference>
<gene>
    <name evidence="1" type="ORF">CRT60_00750</name>
</gene>
<dbReference type="Pfam" id="PF13692">
    <property type="entry name" value="Glyco_trans_1_4"/>
    <property type="match status" value="1"/>
</dbReference>
<reference evidence="2" key="1">
    <citation type="submission" date="2017-10" db="EMBL/GenBank/DDBJ databases">
        <authorList>
            <person name="Kravchenko I.K."/>
            <person name="Grouzdev D.S."/>
        </authorList>
    </citation>
    <scope>NUCLEOTIDE SEQUENCE [LARGE SCALE GENOMIC DNA]</scope>
    <source>
        <strain evidence="2">B2</strain>
    </source>
</reference>
<dbReference type="PANTHER" id="PTHR46656">
    <property type="entry name" value="PUTATIVE-RELATED"/>
    <property type="match status" value="1"/>
</dbReference>
<sequence>MNAISPIKPEIGTSATYRGGLEFVTTNKIYGWLHNQGNPAEECLVDLYVDGRFLGAHACNEHHKALTDLPGRNGFLAFNIPLPSGLLSVDRCCVDVKIHGTRISIPGAPIVTSLHRAVIDTALSGITPERQALCVSALGETVNQTKRGRERIGDARLLCPADGFEEAELTVGSFLAHQLHRLQETQNFHLRSAVDLTRFLVRCADRFNLADHAWCPLPADVAAYLASGEEDAAGQFRSRLLSAYQTGAGETAGSGADALCQLTHWMFGKARLPKEALATRHVEALNAAAGIDTHGLISCFYAGMHARDSALATAFNSSDEKALFPLLLAISLWLIRWNLDDLFLTPQVRALLDAPVHHQGKVLNGLAYFYTRLGVPDAQALSLSTLCQRQRAPLVRHLPRTAQAKGVNLFGYFDGSTGISRNALFSRDILQDAGFGVTMPMMAMPGRHTGEELYPVNLIHFGLLGAPSDMINHGLERFAGAYNIGFFLWETSALPRSAHLALEMMDELWTMSSFCADALAQHFTGPIHVVPNCIDERVLNAGTKERPKAEPFTFYFCFDARSWYTRKNPLAVVRAFRKAFPAESRVRLVLRIRHRQTSRSVADLAHKLELDRLVGSDPRIVVRDRELSYADSLAEMRSCDAYVSLHRAEGFGYTMVEAMMMGKPVIASRYSANLDYMTEETAFLVGGRERYLESDEYLGVTPGARWYEPDVGAAAEAMRWAWENRGETARRAESGTALVRSRFARPVLQELYATRLHAVLESGAPAMVGA</sequence>
<accession>A0A2B8BNS0</accession>
<dbReference type="SUPFAM" id="SSF53756">
    <property type="entry name" value="UDP-Glycosyltransferase/glycogen phosphorylase"/>
    <property type="match status" value="1"/>
</dbReference>
<comment type="caution">
    <text evidence="1">The sequence shown here is derived from an EMBL/GenBank/DDBJ whole genome shotgun (WGS) entry which is preliminary data.</text>
</comment>
<dbReference type="AlphaFoldDB" id="A0A2B8BNS0"/>
<organism evidence="1 2">
    <name type="scientific">Azospirillum palustre</name>
    <dbReference type="NCBI Taxonomy" id="2044885"/>
    <lineage>
        <taxon>Bacteria</taxon>
        <taxon>Pseudomonadati</taxon>
        <taxon>Pseudomonadota</taxon>
        <taxon>Alphaproteobacteria</taxon>
        <taxon>Rhodospirillales</taxon>
        <taxon>Azospirillaceae</taxon>
        <taxon>Azospirillum</taxon>
    </lineage>
</organism>
<dbReference type="EMBL" id="PDKW01000036">
    <property type="protein sequence ID" value="PGH59198.1"/>
    <property type="molecule type" value="Genomic_DNA"/>
</dbReference>
<keyword evidence="2" id="KW-1185">Reference proteome</keyword>